<keyword evidence="2" id="KW-0812">Transmembrane</keyword>
<keyword evidence="4" id="KW-1185">Reference proteome</keyword>
<sequence>MDWNVTAGMILMGVFAAAAFWVVMRERRFIKDVASLSAEDIRWFNSQPLSGDAYFGEKADEDGDEGDDPSNGST</sequence>
<dbReference type="EMBL" id="CP019437">
    <property type="protein sequence ID" value="AQS47202.1"/>
    <property type="molecule type" value="Genomic_DNA"/>
</dbReference>
<evidence type="ECO:0000256" key="1">
    <source>
        <dbReference type="SAM" id="MobiDB-lite"/>
    </source>
</evidence>
<feature type="compositionally biased region" description="Acidic residues" evidence="1">
    <location>
        <begin position="59"/>
        <end position="68"/>
    </location>
</feature>
<dbReference type="RefSeq" id="WP_075777082.1">
    <property type="nucleotide sequence ID" value="NZ_CP019437.1"/>
</dbReference>
<organism evidence="3 4">
    <name type="scientific">Thioclava nitratireducens</name>
    <dbReference type="NCBI Taxonomy" id="1915078"/>
    <lineage>
        <taxon>Bacteria</taxon>
        <taxon>Pseudomonadati</taxon>
        <taxon>Pseudomonadota</taxon>
        <taxon>Alphaproteobacteria</taxon>
        <taxon>Rhodobacterales</taxon>
        <taxon>Paracoccaceae</taxon>
        <taxon>Thioclava</taxon>
    </lineage>
</organism>
<protein>
    <recommendedName>
        <fullName evidence="5">Cbb3-type cytochrome c oxidase subunit 3</fullName>
    </recommendedName>
</protein>
<reference evidence="3 4" key="1">
    <citation type="submission" date="2017-01" db="EMBL/GenBank/DDBJ databases">
        <title>The complete genome sequence of a sulfur-oxidizing marine bacterium Thioclava sp. 25B10_4T.</title>
        <authorList>
            <person name="Liu Y."/>
            <person name="Lai Q."/>
            <person name="Shao Z."/>
        </authorList>
    </citation>
    <scope>NUCLEOTIDE SEQUENCE [LARGE SCALE GENOMIC DNA]</scope>
    <source>
        <strain evidence="3 4">25B10_4</strain>
    </source>
</reference>
<accession>A0ABN4X402</accession>
<gene>
    <name evidence="3" type="ORF">BMG03_04845</name>
</gene>
<name>A0ABN4X402_9RHOB</name>
<dbReference type="Proteomes" id="UP000185622">
    <property type="component" value="Chromosome"/>
</dbReference>
<keyword evidence="2" id="KW-0472">Membrane</keyword>
<feature type="transmembrane region" description="Helical" evidence="2">
    <location>
        <begin position="6"/>
        <end position="24"/>
    </location>
</feature>
<evidence type="ECO:0000313" key="4">
    <source>
        <dbReference type="Proteomes" id="UP000185622"/>
    </source>
</evidence>
<evidence type="ECO:0000313" key="3">
    <source>
        <dbReference type="EMBL" id="AQS47202.1"/>
    </source>
</evidence>
<evidence type="ECO:0000256" key="2">
    <source>
        <dbReference type="SAM" id="Phobius"/>
    </source>
</evidence>
<feature type="region of interest" description="Disordered" evidence="1">
    <location>
        <begin position="48"/>
        <end position="74"/>
    </location>
</feature>
<keyword evidence="2" id="KW-1133">Transmembrane helix</keyword>
<evidence type="ECO:0008006" key="5">
    <source>
        <dbReference type="Google" id="ProtNLM"/>
    </source>
</evidence>
<proteinExistence type="predicted"/>